<comment type="caution">
    <text evidence="2">The sequence shown here is derived from an EMBL/GenBank/DDBJ whole genome shotgun (WGS) entry which is preliminary data.</text>
</comment>
<organism evidence="2 3">
    <name type="scientific">Oribacterium parvum ACB1</name>
    <dbReference type="NCBI Taxonomy" id="796943"/>
    <lineage>
        <taxon>Bacteria</taxon>
        <taxon>Bacillati</taxon>
        <taxon>Bacillota</taxon>
        <taxon>Clostridia</taxon>
        <taxon>Lachnospirales</taxon>
        <taxon>Lachnospiraceae</taxon>
        <taxon>Oribacterium</taxon>
    </lineage>
</organism>
<protein>
    <submittedName>
        <fullName evidence="2">Uncharacterized protein</fullName>
    </submittedName>
</protein>
<reference evidence="2" key="1">
    <citation type="submission" date="2011-08" db="EMBL/GenBank/DDBJ databases">
        <authorList>
            <consortium name="The Broad Institute Genome Sequencing Platform"/>
            <person name="Earl A."/>
            <person name="Ward D."/>
            <person name="Feldgarden M."/>
            <person name="Gevers D."/>
            <person name="Sizova M."/>
            <person name="Hazen A."/>
            <person name="Epstein S."/>
            <person name="Young S.K."/>
            <person name="Zeng Q."/>
            <person name="Gargeya S."/>
            <person name="Fitzgerald M."/>
            <person name="Haas B."/>
            <person name="Abouelleil A."/>
            <person name="Alvarado L."/>
            <person name="Arachchi H.M."/>
            <person name="Berlin A."/>
            <person name="Brown A."/>
            <person name="Chapman S.B."/>
            <person name="Chen Z."/>
            <person name="Dunbar C."/>
            <person name="Freedman E."/>
            <person name="Gearin G."/>
            <person name="Gellesch M."/>
            <person name="Goldberg J."/>
            <person name="Griggs A."/>
            <person name="Gujja S."/>
            <person name="Heiman D."/>
            <person name="Howarth C."/>
            <person name="Larson L."/>
            <person name="Lui A."/>
            <person name="MacDonald P.J.P."/>
            <person name="Montmayeur A."/>
            <person name="Murphy C."/>
            <person name="Neiman D."/>
            <person name="Pearson M."/>
            <person name="Priest M."/>
            <person name="Roberts A."/>
            <person name="Saif S."/>
            <person name="Shea T."/>
            <person name="Shenoy N."/>
            <person name="Sisk P."/>
            <person name="Stolte C."/>
            <person name="Sykes S."/>
            <person name="Wortman J."/>
            <person name="Nusbaum C."/>
            <person name="Birren B."/>
        </authorList>
    </citation>
    <scope>NUCLEOTIDE SEQUENCE</scope>
    <source>
        <strain evidence="2">ACB1</strain>
    </source>
</reference>
<name>G9WPF0_9FIRM</name>
<evidence type="ECO:0000313" key="2">
    <source>
        <dbReference type="EMBL" id="EHL10233.1"/>
    </source>
</evidence>
<evidence type="ECO:0000256" key="1">
    <source>
        <dbReference type="SAM" id="MobiDB-lite"/>
    </source>
</evidence>
<dbReference type="EMBL" id="AFZC02000001">
    <property type="protein sequence ID" value="EHL10233.1"/>
    <property type="molecule type" value="Genomic_DNA"/>
</dbReference>
<reference evidence="2" key="2">
    <citation type="submission" date="2013-03" db="EMBL/GenBank/DDBJ databases">
        <title>The Genome Sequence of Oribacterium sp. ACB1.</title>
        <authorList>
            <consortium name="The Broad Institute Genomics Platform"/>
            <consortium name="The Broad Institute Genome Sequencing Center for Infectious Disease"/>
            <person name="Earl A."/>
            <person name="Ward D."/>
            <person name="Feldgarden M."/>
            <person name="Gevers D."/>
            <person name="Sizova M."/>
            <person name="Hazen A."/>
            <person name="Epstein S."/>
            <person name="Walker B."/>
            <person name="Young S."/>
            <person name="Zeng Q."/>
            <person name="Gargeya S."/>
            <person name="Fitzgerald M."/>
            <person name="Haas B."/>
            <person name="Abouelleil A."/>
            <person name="Allen A.W."/>
            <person name="Alvarado L."/>
            <person name="Arachchi H.M."/>
            <person name="Berlin A.M."/>
            <person name="Chapman S.B."/>
            <person name="Gainer-Dewar J."/>
            <person name="Goldberg J."/>
            <person name="Griggs A."/>
            <person name="Gujja S."/>
            <person name="Hansen M."/>
            <person name="Howarth C."/>
            <person name="Imamovic A."/>
            <person name="Ireland A."/>
            <person name="Larimer J."/>
            <person name="McCowan C."/>
            <person name="Murphy C."/>
            <person name="Pearson M."/>
            <person name="Poon T.W."/>
            <person name="Priest M."/>
            <person name="Roberts A."/>
            <person name="Saif S."/>
            <person name="Shea T."/>
            <person name="Sisk P."/>
            <person name="Sykes S."/>
            <person name="Wortman J."/>
            <person name="Nusbaum C."/>
            <person name="Birren B."/>
        </authorList>
    </citation>
    <scope>NUCLEOTIDE SEQUENCE [LARGE SCALE GENOMIC DNA]</scope>
    <source>
        <strain evidence="2">ACB1</strain>
    </source>
</reference>
<dbReference type="Proteomes" id="UP000018461">
    <property type="component" value="Unassembled WGS sequence"/>
</dbReference>
<accession>G9WPF0</accession>
<keyword evidence="3" id="KW-1185">Reference proteome</keyword>
<dbReference type="HOGENOM" id="CLU_3390520_0_0_9"/>
<dbReference type="AlphaFoldDB" id="G9WPF0"/>
<sequence>MTGPAITAELSQQEDNEAIPYSQRFAKKKGAL</sequence>
<feature type="region of interest" description="Disordered" evidence="1">
    <location>
        <begin position="1"/>
        <end position="32"/>
    </location>
</feature>
<proteinExistence type="predicted"/>
<gene>
    <name evidence="2" type="ORF">HMPREF9625_01233</name>
</gene>
<evidence type="ECO:0000313" key="3">
    <source>
        <dbReference type="Proteomes" id="UP000018461"/>
    </source>
</evidence>